<feature type="region of interest" description="Disordered" evidence="1">
    <location>
        <begin position="96"/>
        <end position="164"/>
    </location>
</feature>
<proteinExistence type="predicted"/>
<dbReference type="Proteomes" id="UP001465976">
    <property type="component" value="Unassembled WGS sequence"/>
</dbReference>
<dbReference type="EMBL" id="JBAHYK010000241">
    <property type="protein sequence ID" value="KAL0576179.1"/>
    <property type="molecule type" value="Genomic_DNA"/>
</dbReference>
<feature type="compositionally biased region" description="Low complexity" evidence="1">
    <location>
        <begin position="98"/>
        <end position="137"/>
    </location>
</feature>
<feature type="compositionally biased region" description="Basic and acidic residues" evidence="1">
    <location>
        <begin position="138"/>
        <end position="153"/>
    </location>
</feature>
<reference evidence="2 3" key="1">
    <citation type="submission" date="2024-02" db="EMBL/GenBank/DDBJ databases">
        <title>A draft genome for the cacao thread blight pathogen Marasmius crinis-equi.</title>
        <authorList>
            <person name="Cohen S.P."/>
            <person name="Baruah I.K."/>
            <person name="Amoako-Attah I."/>
            <person name="Bukari Y."/>
            <person name="Meinhardt L.W."/>
            <person name="Bailey B.A."/>
        </authorList>
    </citation>
    <scope>NUCLEOTIDE SEQUENCE [LARGE SCALE GENOMIC DNA]</scope>
    <source>
        <strain evidence="2 3">GH-76</strain>
    </source>
</reference>
<feature type="compositionally biased region" description="Basic residues" evidence="1">
    <location>
        <begin position="154"/>
        <end position="164"/>
    </location>
</feature>
<protein>
    <submittedName>
        <fullName evidence="2">Uncharacterized protein</fullName>
    </submittedName>
</protein>
<feature type="compositionally biased region" description="Low complexity" evidence="1">
    <location>
        <begin position="31"/>
        <end position="41"/>
    </location>
</feature>
<evidence type="ECO:0000313" key="2">
    <source>
        <dbReference type="EMBL" id="KAL0576179.1"/>
    </source>
</evidence>
<evidence type="ECO:0000256" key="1">
    <source>
        <dbReference type="SAM" id="MobiDB-lite"/>
    </source>
</evidence>
<evidence type="ECO:0000313" key="3">
    <source>
        <dbReference type="Proteomes" id="UP001465976"/>
    </source>
</evidence>
<sequence>MSPGSPSHISETQFLSSMSFTSSTSSTLSNSLLVNTTTPNNPERHGASSRQATAVMEFAQAQMGFVDAAKRFIALTNDTDTVYSALRNIKRALGFNETDSTSNSSFSLPSTLATPSTPLRTTTTAPIHLTSPESSSSFEERAARVLKPLEKQTKSRRKPSYKVT</sequence>
<name>A0ABR3FL95_9AGAR</name>
<organism evidence="2 3">
    <name type="scientific">Marasmius crinis-equi</name>
    <dbReference type="NCBI Taxonomy" id="585013"/>
    <lineage>
        <taxon>Eukaryota</taxon>
        <taxon>Fungi</taxon>
        <taxon>Dikarya</taxon>
        <taxon>Basidiomycota</taxon>
        <taxon>Agaricomycotina</taxon>
        <taxon>Agaricomycetes</taxon>
        <taxon>Agaricomycetidae</taxon>
        <taxon>Agaricales</taxon>
        <taxon>Marasmiineae</taxon>
        <taxon>Marasmiaceae</taxon>
        <taxon>Marasmius</taxon>
    </lineage>
</organism>
<keyword evidence="3" id="KW-1185">Reference proteome</keyword>
<comment type="caution">
    <text evidence="2">The sequence shown here is derived from an EMBL/GenBank/DDBJ whole genome shotgun (WGS) entry which is preliminary data.</text>
</comment>
<gene>
    <name evidence="2" type="ORF">V5O48_005796</name>
</gene>
<feature type="region of interest" description="Disordered" evidence="1">
    <location>
        <begin position="31"/>
        <end position="50"/>
    </location>
</feature>
<accession>A0ABR3FL95</accession>